<dbReference type="GO" id="GO:0005634">
    <property type="term" value="C:nucleus"/>
    <property type="evidence" value="ECO:0007669"/>
    <property type="project" value="UniProtKB-SubCell"/>
</dbReference>
<evidence type="ECO:0000256" key="1">
    <source>
        <dbReference type="ARBA" id="ARBA00004123"/>
    </source>
</evidence>
<name>A0ABD1ZIV7_9MARC</name>
<comment type="caution">
    <text evidence="6">The sequence shown here is derived from an EMBL/GenBank/DDBJ whole genome shotgun (WGS) entry which is preliminary data.</text>
</comment>
<evidence type="ECO:0000256" key="2">
    <source>
        <dbReference type="ARBA" id="ARBA00022491"/>
    </source>
</evidence>
<dbReference type="InterPro" id="IPR036600">
    <property type="entry name" value="PAH_sf"/>
</dbReference>
<evidence type="ECO:0000256" key="4">
    <source>
        <dbReference type="PROSITE-ProRule" id="PRU00810"/>
    </source>
</evidence>
<evidence type="ECO:0000313" key="6">
    <source>
        <dbReference type="EMBL" id="KAL2651318.1"/>
    </source>
</evidence>
<dbReference type="PANTHER" id="PTHR12346:SF0">
    <property type="entry name" value="SIN3A, ISOFORM G"/>
    <property type="match status" value="1"/>
</dbReference>
<dbReference type="InterPro" id="IPR039774">
    <property type="entry name" value="Sin3-like"/>
</dbReference>
<feature type="compositionally biased region" description="Polar residues" evidence="5">
    <location>
        <begin position="43"/>
        <end position="63"/>
    </location>
</feature>
<keyword evidence="3 4" id="KW-0539">Nucleus</keyword>
<dbReference type="Pfam" id="PF02671">
    <property type="entry name" value="PAH"/>
    <property type="match status" value="1"/>
</dbReference>
<evidence type="ECO:0000256" key="5">
    <source>
        <dbReference type="SAM" id="MobiDB-lite"/>
    </source>
</evidence>
<evidence type="ECO:0000313" key="7">
    <source>
        <dbReference type="Proteomes" id="UP001605036"/>
    </source>
</evidence>
<dbReference type="SUPFAM" id="SSF47762">
    <property type="entry name" value="PAH2 domain"/>
    <property type="match status" value="1"/>
</dbReference>
<evidence type="ECO:0000256" key="3">
    <source>
        <dbReference type="ARBA" id="ARBA00023242"/>
    </source>
</evidence>
<comment type="subcellular location">
    <subcellularLocation>
        <location evidence="1 4">Nucleus</location>
    </subcellularLocation>
</comment>
<dbReference type="Gene3D" id="1.20.1160.11">
    <property type="entry name" value="Paired amphipathic helix"/>
    <property type="match status" value="1"/>
</dbReference>
<proteinExistence type="predicted"/>
<gene>
    <name evidence="6" type="ORF">R1flu_019446</name>
</gene>
<sequence>MSRSAEGEPVHEKIVLCYYRRRMKRPTWEVGGTSMPQVKQAAETGTSSEASLPTSNSNVPQQQKRCRTADDAHAYLKAVKDKFKYNKIDKYNEFLEVMKDFKAKRTDTAGVIIRVKNLLKGHRQLILGFNTFLPKGHEITIRDDEATKNGN</sequence>
<protein>
    <submittedName>
        <fullName evidence="6">Uncharacterized protein</fullName>
    </submittedName>
</protein>
<feature type="region of interest" description="Disordered" evidence="5">
    <location>
        <begin position="29"/>
        <end position="65"/>
    </location>
</feature>
<keyword evidence="2" id="KW-0678">Repressor</keyword>
<dbReference type="FunFam" id="1.20.1160.11:FF:000001">
    <property type="entry name" value="Paired amphipathic helix protein Sin3"/>
    <property type="match status" value="1"/>
</dbReference>
<dbReference type="InterPro" id="IPR003822">
    <property type="entry name" value="PAH"/>
</dbReference>
<reference evidence="6 7" key="1">
    <citation type="submission" date="2024-09" db="EMBL/GenBank/DDBJ databases">
        <title>Chromosome-scale assembly of Riccia fluitans.</title>
        <authorList>
            <person name="Paukszto L."/>
            <person name="Sawicki J."/>
            <person name="Karawczyk K."/>
            <person name="Piernik-Szablinska J."/>
            <person name="Szczecinska M."/>
            <person name="Mazdziarz M."/>
        </authorList>
    </citation>
    <scope>NUCLEOTIDE SEQUENCE [LARGE SCALE GENOMIC DNA]</scope>
    <source>
        <strain evidence="6">Rf_01</strain>
        <tissue evidence="6">Aerial parts of the thallus</tissue>
    </source>
</reference>
<dbReference type="PANTHER" id="PTHR12346">
    <property type="entry name" value="SIN3B-RELATED"/>
    <property type="match status" value="1"/>
</dbReference>
<organism evidence="6 7">
    <name type="scientific">Riccia fluitans</name>
    <dbReference type="NCBI Taxonomy" id="41844"/>
    <lineage>
        <taxon>Eukaryota</taxon>
        <taxon>Viridiplantae</taxon>
        <taxon>Streptophyta</taxon>
        <taxon>Embryophyta</taxon>
        <taxon>Marchantiophyta</taxon>
        <taxon>Marchantiopsida</taxon>
        <taxon>Marchantiidae</taxon>
        <taxon>Marchantiales</taxon>
        <taxon>Ricciaceae</taxon>
        <taxon>Riccia</taxon>
    </lineage>
</organism>
<dbReference type="EMBL" id="JBHFFA010000001">
    <property type="protein sequence ID" value="KAL2651318.1"/>
    <property type="molecule type" value="Genomic_DNA"/>
</dbReference>
<accession>A0ABD1ZIV7</accession>
<dbReference type="PROSITE" id="PS51477">
    <property type="entry name" value="PAH"/>
    <property type="match status" value="1"/>
</dbReference>
<dbReference type="Proteomes" id="UP001605036">
    <property type="component" value="Unassembled WGS sequence"/>
</dbReference>
<keyword evidence="7" id="KW-1185">Reference proteome</keyword>
<dbReference type="AlphaFoldDB" id="A0ABD1ZIV7"/>